<dbReference type="EMBL" id="JAYFUH010000061">
    <property type="protein sequence ID" value="MEA5666599.1"/>
    <property type="molecule type" value="Genomic_DNA"/>
</dbReference>
<sequence length="126" mass="13159">MSLIEVSFGFGVSPEGSGSGSRDGCCRASELDSGKFHRRYKAKPMPALHTWLEFHATAGIGHTTAAHISRVSVSEHAIGLRVAWAKADLLPPAGIDSEAGNVVDSSGVVVCMHRLPHSGSTTAVHA</sequence>
<dbReference type="Proteomes" id="UP001301653">
    <property type="component" value="Unassembled WGS sequence"/>
</dbReference>
<comment type="caution">
    <text evidence="1">The sequence shown here is derived from an EMBL/GenBank/DDBJ whole genome shotgun (WGS) entry which is preliminary data.</text>
</comment>
<organism evidence="1 2">
    <name type="scientific">Stenotrophomonas capsici</name>
    <dbReference type="NCBI Taxonomy" id="3110230"/>
    <lineage>
        <taxon>Bacteria</taxon>
        <taxon>Pseudomonadati</taxon>
        <taxon>Pseudomonadota</taxon>
        <taxon>Gammaproteobacteria</taxon>
        <taxon>Lysobacterales</taxon>
        <taxon>Lysobacteraceae</taxon>
        <taxon>Stenotrophomonas</taxon>
    </lineage>
</organism>
<gene>
    <name evidence="1" type="ORF">VA603_03495</name>
</gene>
<evidence type="ECO:0000313" key="2">
    <source>
        <dbReference type="Proteomes" id="UP001301653"/>
    </source>
</evidence>
<protein>
    <submittedName>
        <fullName evidence="1">Uncharacterized protein</fullName>
    </submittedName>
</protein>
<proteinExistence type="predicted"/>
<keyword evidence="2" id="KW-1185">Reference proteome</keyword>
<evidence type="ECO:0000313" key="1">
    <source>
        <dbReference type="EMBL" id="MEA5666599.1"/>
    </source>
</evidence>
<accession>A0ABU5V1G4</accession>
<reference evidence="1 2" key="1">
    <citation type="submission" date="2023-12" db="EMBL/GenBank/DDBJ databases">
        <title>Stenotrophomonas guangdongensis sp. nov., isolated from wilted pepper plants (Capsicum annuum).</title>
        <authorList>
            <person name="Qiu M."/>
            <person name="Li Y."/>
            <person name="Liu Q."/>
            <person name="Zhang X."/>
            <person name="Huang Y."/>
            <person name="Guo R."/>
            <person name="Hu M."/>
            <person name="Zhou J."/>
            <person name="Zhou X."/>
        </authorList>
    </citation>
    <scope>NUCLEOTIDE SEQUENCE [LARGE SCALE GENOMIC DNA]</scope>
    <source>
        <strain evidence="1 2">MH1</strain>
    </source>
</reference>
<name>A0ABU5V1G4_9GAMM</name>
<dbReference type="RefSeq" id="WP_323437928.1">
    <property type="nucleotide sequence ID" value="NZ_JAYFUH010000061.1"/>
</dbReference>